<accession>A0A397N6D1</accession>
<name>A0A397N6D1_ECTOL</name>
<sequence>MKKGKKETIFRVCKLCQRSRKLSRSHILPRSFYRRVKGADSQIYAITAGPNPTARQTNGDQIQHLLCEECEGFICKIYEDYGTQLFVDPTQITENADNVYILRFQYEKYYLFIISIIWRAAVSTLDAFKALHPLASAEKVLRHCLLRHTLEATSDTDIRLDDFIKITTLRLTDPTGQIPQDVLDRIMYGLNLERGESIEEGLHFYLVIDGYLIVISMFPPRSETAKRWEPRGKLRNRKHLKIPKVPYYELSQIREGIESIANARDTNGRHPSL</sequence>
<dbReference type="RefSeq" id="WP_119692697.1">
    <property type="nucleotide sequence ID" value="NZ_QXDA01000003.1"/>
</dbReference>
<comment type="caution">
    <text evidence="1">The sequence shown here is derived from an EMBL/GenBank/DDBJ whole genome shotgun (WGS) entry which is preliminary data.</text>
</comment>
<organism evidence="1 2">
    <name type="scientific">Ectopseudomonas oleovorans</name>
    <name type="common">Pseudomonas oleovorans</name>
    <dbReference type="NCBI Taxonomy" id="301"/>
    <lineage>
        <taxon>Bacteria</taxon>
        <taxon>Pseudomonadati</taxon>
        <taxon>Pseudomonadota</taxon>
        <taxon>Gammaproteobacteria</taxon>
        <taxon>Pseudomonadales</taxon>
        <taxon>Pseudomonadaceae</taxon>
        <taxon>Ectopseudomonas</taxon>
    </lineage>
</organism>
<dbReference type="AlphaFoldDB" id="A0A397N6D1"/>
<dbReference type="Proteomes" id="UP000265836">
    <property type="component" value="Unassembled WGS sequence"/>
</dbReference>
<gene>
    <name evidence="1" type="ORF">DFO61_2029</name>
</gene>
<reference evidence="1 2" key="1">
    <citation type="submission" date="2018-08" db="EMBL/GenBank/DDBJ databases">
        <title>Genome sequencing of rice bacterial endophytes.</title>
        <authorList>
            <person name="Venturi V."/>
        </authorList>
    </citation>
    <scope>NUCLEOTIDE SEQUENCE [LARGE SCALE GENOMIC DNA]</scope>
    <source>
        <strain evidence="1 2">E1205</strain>
    </source>
</reference>
<proteinExistence type="predicted"/>
<dbReference type="EMBL" id="QXDA01000003">
    <property type="protein sequence ID" value="RIA31313.1"/>
    <property type="molecule type" value="Genomic_DNA"/>
</dbReference>
<protein>
    <submittedName>
        <fullName evidence="1">Uncharacterized protein</fullName>
    </submittedName>
</protein>
<evidence type="ECO:0000313" key="2">
    <source>
        <dbReference type="Proteomes" id="UP000265836"/>
    </source>
</evidence>
<evidence type="ECO:0000313" key="1">
    <source>
        <dbReference type="EMBL" id="RIA31313.1"/>
    </source>
</evidence>